<protein>
    <submittedName>
        <fullName evidence="5">Taurine import ATP-binding protein TauB</fullName>
    </submittedName>
</protein>
<dbReference type="KEGG" id="rlc:K227x_16530"/>
<keyword evidence="3 5" id="KW-0067">ATP-binding</keyword>
<dbReference type="SMART" id="SM00382">
    <property type="entry name" value="AAA"/>
    <property type="match status" value="1"/>
</dbReference>
<keyword evidence="6" id="KW-1185">Reference proteome</keyword>
<dbReference type="AlphaFoldDB" id="A0A517N815"/>
<dbReference type="EMBL" id="CP036525">
    <property type="protein sequence ID" value="QDT03271.1"/>
    <property type="molecule type" value="Genomic_DNA"/>
</dbReference>
<dbReference type="PANTHER" id="PTHR42788">
    <property type="entry name" value="TAURINE IMPORT ATP-BINDING PROTEIN-RELATED"/>
    <property type="match status" value="1"/>
</dbReference>
<evidence type="ECO:0000256" key="2">
    <source>
        <dbReference type="ARBA" id="ARBA00022741"/>
    </source>
</evidence>
<dbReference type="Proteomes" id="UP000318538">
    <property type="component" value="Chromosome"/>
</dbReference>
<dbReference type="Pfam" id="PF00005">
    <property type="entry name" value="ABC_tran"/>
    <property type="match status" value="1"/>
</dbReference>
<dbReference type="GO" id="GO:0005524">
    <property type="term" value="F:ATP binding"/>
    <property type="evidence" value="ECO:0007669"/>
    <property type="project" value="UniProtKB-KW"/>
</dbReference>
<dbReference type="InterPro" id="IPR017871">
    <property type="entry name" value="ABC_transporter-like_CS"/>
</dbReference>
<dbReference type="InterPro" id="IPR003439">
    <property type="entry name" value="ABC_transporter-like_ATP-bd"/>
</dbReference>
<accession>A0A517N815</accession>
<organism evidence="5 6">
    <name type="scientific">Rubripirellula lacrimiformis</name>
    <dbReference type="NCBI Taxonomy" id="1930273"/>
    <lineage>
        <taxon>Bacteria</taxon>
        <taxon>Pseudomonadati</taxon>
        <taxon>Planctomycetota</taxon>
        <taxon>Planctomycetia</taxon>
        <taxon>Pirellulales</taxon>
        <taxon>Pirellulaceae</taxon>
        <taxon>Rubripirellula</taxon>
    </lineage>
</organism>
<dbReference type="InterPro" id="IPR003593">
    <property type="entry name" value="AAA+_ATPase"/>
</dbReference>
<dbReference type="InterPro" id="IPR050166">
    <property type="entry name" value="ABC_transporter_ATP-bind"/>
</dbReference>
<keyword evidence="2" id="KW-0547">Nucleotide-binding</keyword>
<keyword evidence="1" id="KW-0813">Transport</keyword>
<dbReference type="PROSITE" id="PS50893">
    <property type="entry name" value="ABC_TRANSPORTER_2"/>
    <property type="match status" value="1"/>
</dbReference>
<gene>
    <name evidence="5" type="primary">tauB</name>
    <name evidence="5" type="ORF">K227x_16530</name>
</gene>
<name>A0A517N815_9BACT</name>
<sequence length="257" mass="27840">MDSVVNSPALASAIRCDSLSIQYAGGVRAVDSVSLTADASKVLALVGPSGCGKTTLLRLMAGLEKPTQGSVSMDPVAAGSRGEVAFVFQQPTLLPWRTACQNVMLPLELIGHGNRRDQREVAMEMLARVGLEDASKRFPHQLSGGMKMRVSIARALVTRPRVLLLDEPFAALDDMLRNQLGELVMRLWDDHRFTAVMVTHNIAEAIGLSHQVAVMRSGRVTSVLDNPLSFPRSESLRSTPEFGRFYGIVSAELRGVS</sequence>
<feature type="domain" description="ABC transporter" evidence="4">
    <location>
        <begin position="14"/>
        <end position="242"/>
    </location>
</feature>
<evidence type="ECO:0000256" key="1">
    <source>
        <dbReference type="ARBA" id="ARBA00022448"/>
    </source>
</evidence>
<reference evidence="5 6" key="1">
    <citation type="submission" date="2019-02" db="EMBL/GenBank/DDBJ databases">
        <title>Deep-cultivation of Planctomycetes and their phenomic and genomic characterization uncovers novel biology.</title>
        <authorList>
            <person name="Wiegand S."/>
            <person name="Jogler M."/>
            <person name="Boedeker C."/>
            <person name="Pinto D."/>
            <person name="Vollmers J."/>
            <person name="Rivas-Marin E."/>
            <person name="Kohn T."/>
            <person name="Peeters S.H."/>
            <person name="Heuer A."/>
            <person name="Rast P."/>
            <person name="Oberbeckmann S."/>
            <person name="Bunk B."/>
            <person name="Jeske O."/>
            <person name="Meyerdierks A."/>
            <person name="Storesund J.E."/>
            <person name="Kallscheuer N."/>
            <person name="Luecker S."/>
            <person name="Lage O.M."/>
            <person name="Pohl T."/>
            <person name="Merkel B.J."/>
            <person name="Hornburger P."/>
            <person name="Mueller R.-W."/>
            <person name="Bruemmer F."/>
            <person name="Labrenz M."/>
            <person name="Spormann A.M."/>
            <person name="Op den Camp H."/>
            <person name="Overmann J."/>
            <person name="Amann R."/>
            <person name="Jetten M.S.M."/>
            <person name="Mascher T."/>
            <person name="Medema M.H."/>
            <person name="Devos D.P."/>
            <person name="Kaster A.-K."/>
            <person name="Ovreas L."/>
            <person name="Rohde M."/>
            <person name="Galperin M.Y."/>
            <person name="Jogler C."/>
        </authorList>
    </citation>
    <scope>NUCLEOTIDE SEQUENCE [LARGE SCALE GENOMIC DNA]</scope>
    <source>
        <strain evidence="5 6">K22_7</strain>
    </source>
</reference>
<dbReference type="GO" id="GO:0016887">
    <property type="term" value="F:ATP hydrolysis activity"/>
    <property type="evidence" value="ECO:0007669"/>
    <property type="project" value="InterPro"/>
</dbReference>
<evidence type="ECO:0000259" key="4">
    <source>
        <dbReference type="PROSITE" id="PS50893"/>
    </source>
</evidence>
<dbReference type="InterPro" id="IPR027417">
    <property type="entry name" value="P-loop_NTPase"/>
</dbReference>
<evidence type="ECO:0000256" key="3">
    <source>
        <dbReference type="ARBA" id="ARBA00022840"/>
    </source>
</evidence>
<dbReference type="CDD" id="cd03293">
    <property type="entry name" value="ABC_NrtD_SsuB_transporters"/>
    <property type="match status" value="1"/>
</dbReference>
<proteinExistence type="predicted"/>
<dbReference type="PROSITE" id="PS00211">
    <property type="entry name" value="ABC_TRANSPORTER_1"/>
    <property type="match status" value="1"/>
</dbReference>
<dbReference type="Gene3D" id="3.40.50.300">
    <property type="entry name" value="P-loop containing nucleotide triphosphate hydrolases"/>
    <property type="match status" value="1"/>
</dbReference>
<evidence type="ECO:0000313" key="6">
    <source>
        <dbReference type="Proteomes" id="UP000318538"/>
    </source>
</evidence>
<dbReference type="OrthoDB" id="2151853at2"/>
<dbReference type="PANTHER" id="PTHR42788:SF20">
    <property type="entry name" value="ABC TRANSPORTER ATP-BINDING PROTEIN"/>
    <property type="match status" value="1"/>
</dbReference>
<dbReference type="SUPFAM" id="SSF52540">
    <property type="entry name" value="P-loop containing nucleoside triphosphate hydrolases"/>
    <property type="match status" value="1"/>
</dbReference>
<evidence type="ECO:0000313" key="5">
    <source>
        <dbReference type="EMBL" id="QDT03271.1"/>
    </source>
</evidence>